<organism evidence="2 3">
    <name type="scientific">Oleoguttula mirabilis</name>
    <dbReference type="NCBI Taxonomy" id="1507867"/>
    <lineage>
        <taxon>Eukaryota</taxon>
        <taxon>Fungi</taxon>
        <taxon>Dikarya</taxon>
        <taxon>Ascomycota</taxon>
        <taxon>Pezizomycotina</taxon>
        <taxon>Dothideomycetes</taxon>
        <taxon>Dothideomycetidae</taxon>
        <taxon>Mycosphaerellales</taxon>
        <taxon>Teratosphaeriaceae</taxon>
        <taxon>Oleoguttula</taxon>
    </lineage>
</organism>
<reference evidence="2 3" key="1">
    <citation type="submission" date="2021-11" db="EMBL/GenBank/DDBJ databases">
        <title>Black yeast isolated from Biological Soil Crust.</title>
        <authorList>
            <person name="Kurbessoian T."/>
        </authorList>
    </citation>
    <scope>NUCLEOTIDE SEQUENCE [LARGE SCALE GENOMIC DNA]</scope>
    <source>
        <strain evidence="2 3">CCFEE 5522</strain>
    </source>
</reference>
<dbReference type="PANTHER" id="PTHR38645:SF1">
    <property type="entry name" value="YALI0F12243P"/>
    <property type="match status" value="1"/>
</dbReference>
<feature type="compositionally biased region" description="Pro residues" evidence="1">
    <location>
        <begin position="155"/>
        <end position="167"/>
    </location>
</feature>
<evidence type="ECO:0000313" key="3">
    <source>
        <dbReference type="Proteomes" id="UP001324427"/>
    </source>
</evidence>
<gene>
    <name evidence="2" type="ORF">LTR36_009257</name>
</gene>
<feature type="compositionally biased region" description="Low complexity" evidence="1">
    <location>
        <begin position="168"/>
        <end position="179"/>
    </location>
</feature>
<dbReference type="AlphaFoldDB" id="A0AAV9J7M9"/>
<dbReference type="EMBL" id="JAVFHQ010000068">
    <property type="protein sequence ID" value="KAK4540400.1"/>
    <property type="molecule type" value="Genomic_DNA"/>
</dbReference>
<comment type="caution">
    <text evidence="2">The sequence shown here is derived from an EMBL/GenBank/DDBJ whole genome shotgun (WGS) entry which is preliminary data.</text>
</comment>
<feature type="region of interest" description="Disordered" evidence="1">
    <location>
        <begin position="87"/>
        <end position="307"/>
    </location>
</feature>
<feature type="compositionally biased region" description="Low complexity" evidence="1">
    <location>
        <begin position="210"/>
        <end position="225"/>
    </location>
</feature>
<protein>
    <submittedName>
        <fullName evidence="2">Uncharacterized protein</fullName>
    </submittedName>
</protein>
<evidence type="ECO:0000256" key="1">
    <source>
        <dbReference type="SAM" id="MobiDB-lite"/>
    </source>
</evidence>
<proteinExistence type="predicted"/>
<dbReference type="Proteomes" id="UP001324427">
    <property type="component" value="Unassembled WGS sequence"/>
</dbReference>
<keyword evidence="3" id="KW-1185">Reference proteome</keyword>
<feature type="compositionally biased region" description="Basic residues" evidence="1">
    <location>
        <begin position="226"/>
        <end position="238"/>
    </location>
</feature>
<feature type="region of interest" description="Disordered" evidence="1">
    <location>
        <begin position="1"/>
        <end position="20"/>
    </location>
</feature>
<evidence type="ECO:0000313" key="2">
    <source>
        <dbReference type="EMBL" id="KAK4540400.1"/>
    </source>
</evidence>
<name>A0AAV9J7M9_9PEZI</name>
<accession>A0AAV9J7M9</accession>
<sequence length="307" mass="33138">MESMRQLGTSLPRRRNDEPLDLLSDFRTAARSVTNLYKTAASAQGKARAAGYQDALDDVLAFLDKENMGLMDGEGWRVRQWATARLEDAAGGVPEQKQQAGSDDDEVAEREEEAAGTRSSSPEVQRKPPTLPTPSSELAEQAPSHREALAEPPAIQSPPPEAHPPQPTAAVSASAPVPSLNDFTFRSNHHQAYPTNHDREPATMDLDTASTPPSSTEPIRIIPRPSRNRHNTNHNHNRQQRERERGGNGGAAAINFNLGAGAGSKRKIPYPDFFDISGINNNNLDGQDRRDGGGGGKGGGGKRGRHV</sequence>
<dbReference type="PANTHER" id="PTHR38645">
    <property type="entry name" value="CHROMOSOME 9, WHOLE GENOME SHOTGUN SEQUENCE"/>
    <property type="match status" value="1"/>
</dbReference>
<feature type="compositionally biased region" description="Acidic residues" evidence="1">
    <location>
        <begin position="102"/>
        <end position="114"/>
    </location>
</feature>